<name>A0A7H9CHS9_9BACT</name>
<evidence type="ECO:0000313" key="4">
    <source>
        <dbReference type="Proteomes" id="UP000509414"/>
    </source>
</evidence>
<dbReference type="Pfam" id="PF01370">
    <property type="entry name" value="Epimerase"/>
    <property type="match status" value="1"/>
</dbReference>
<evidence type="ECO:0000313" key="3">
    <source>
        <dbReference type="EMBL" id="QLI05231.1"/>
    </source>
</evidence>
<evidence type="ECO:0000256" key="1">
    <source>
        <dbReference type="ARBA" id="ARBA00007637"/>
    </source>
</evidence>
<dbReference type="RefSeq" id="WP_179975777.1">
    <property type="nucleotide sequence ID" value="NZ_CP049075.1"/>
</dbReference>
<proteinExistence type="inferred from homology"/>
<dbReference type="EMBL" id="CP049075">
    <property type="protein sequence ID" value="QLI05231.1"/>
    <property type="molecule type" value="Genomic_DNA"/>
</dbReference>
<evidence type="ECO:0000259" key="2">
    <source>
        <dbReference type="Pfam" id="PF01370"/>
    </source>
</evidence>
<dbReference type="Proteomes" id="UP000509414">
    <property type="component" value="Chromosome"/>
</dbReference>
<feature type="domain" description="NAD-dependent epimerase/dehydratase" evidence="2">
    <location>
        <begin position="6"/>
        <end position="217"/>
    </location>
</feature>
<dbReference type="PANTHER" id="PTHR43000">
    <property type="entry name" value="DTDP-D-GLUCOSE 4,6-DEHYDRATASE-RELATED"/>
    <property type="match status" value="1"/>
</dbReference>
<sequence length="308" mass="35692">MNKSFLITGASGFLGYHLAKTLLEKGIKVIAIKRPNSKLWRYENLSNHNLKFYNVENLESAFKENNITCIMHTACLYGRNNENLSELLNANVIFGLKVLEMAKKYKILTFFNADTLLSKNINNYALTKHQFSQWLKRDLSQTQIFNMKIEHMYGIKDDNNKLIAWLINELINNATQINLTACLQKRDFVYIDDVVRAYLAVYENKNSFGKFTEFDVGTGEQIVLKEFLLEIYKQCKARFNFNTILKFGAKQMRENEAMEIIENVEPLKNLGWMAQNNYKHNISLIIDYYCGGGGCNFKCAFSPKSKKQ</sequence>
<dbReference type="AlphaFoldDB" id="A0A7H9CHS9"/>
<organism evidence="3 4">
    <name type="scientific">Candidatus Campylobacter infans</name>
    <dbReference type="NCBI Taxonomy" id="2561898"/>
    <lineage>
        <taxon>Bacteria</taxon>
        <taxon>Pseudomonadati</taxon>
        <taxon>Campylobacterota</taxon>
        <taxon>Epsilonproteobacteria</taxon>
        <taxon>Campylobacterales</taxon>
        <taxon>Campylobacteraceae</taxon>
        <taxon>Campylobacter</taxon>
    </lineage>
</organism>
<accession>A0A7H9CHS9</accession>
<dbReference type="KEGG" id="cinf:CINF_0710"/>
<keyword evidence="4" id="KW-1185">Reference proteome</keyword>
<dbReference type="Gene3D" id="3.40.50.720">
    <property type="entry name" value="NAD(P)-binding Rossmann-like Domain"/>
    <property type="match status" value="2"/>
</dbReference>
<protein>
    <submittedName>
        <fullName evidence="3">NAD-dependent epimerase/dehydratase</fullName>
    </submittedName>
</protein>
<gene>
    <name evidence="3" type="ORF">CINF_0710</name>
</gene>
<dbReference type="SUPFAM" id="SSF51735">
    <property type="entry name" value="NAD(P)-binding Rossmann-fold domains"/>
    <property type="match status" value="1"/>
</dbReference>
<comment type="similarity">
    <text evidence="1">Belongs to the NAD(P)-dependent epimerase/dehydratase family.</text>
</comment>
<dbReference type="InterPro" id="IPR036291">
    <property type="entry name" value="NAD(P)-bd_dom_sf"/>
</dbReference>
<reference evidence="3 4" key="1">
    <citation type="submission" date="2020-02" db="EMBL/GenBank/DDBJ databases">
        <title>Complete genome sequence of the novel Campylobacter species Candidatus Campylobacter infans.</title>
        <authorList>
            <person name="Duim B."/>
            <person name="Zomer A."/>
            <person name="van der Graaf L."/>
            <person name="Wagenaar J."/>
        </authorList>
    </citation>
    <scope>NUCLEOTIDE SEQUENCE [LARGE SCALE GENOMIC DNA]</scope>
    <source>
        <strain evidence="3 4">19S00001</strain>
    </source>
</reference>
<dbReference type="InterPro" id="IPR001509">
    <property type="entry name" value="Epimerase_deHydtase"/>
</dbReference>